<keyword evidence="10" id="KW-1185">Reference proteome</keyword>
<evidence type="ECO:0000256" key="5">
    <source>
        <dbReference type="ARBA" id="ARBA00022723"/>
    </source>
</evidence>
<dbReference type="PANTHER" id="PTHR22930">
    <property type="match status" value="1"/>
</dbReference>
<evidence type="ECO:0000256" key="6">
    <source>
        <dbReference type="ARBA" id="ARBA00022801"/>
    </source>
</evidence>
<comment type="similarity">
    <text evidence="3">Belongs to the HARBI1 family.</text>
</comment>
<reference evidence="9" key="2">
    <citation type="submission" date="2025-09" db="UniProtKB">
        <authorList>
            <consortium name="Ensembl"/>
        </authorList>
    </citation>
    <scope>IDENTIFICATION</scope>
</reference>
<keyword evidence="5" id="KW-0479">Metal-binding</keyword>
<evidence type="ECO:0000256" key="3">
    <source>
        <dbReference type="ARBA" id="ARBA00006958"/>
    </source>
</evidence>
<comment type="cofactor">
    <cofactor evidence="1">
        <name>a divalent metal cation</name>
        <dbReference type="ChEBI" id="CHEBI:60240"/>
    </cofactor>
</comment>
<keyword evidence="6" id="KW-0378">Hydrolase</keyword>
<dbReference type="Pfam" id="PF13359">
    <property type="entry name" value="DDE_Tnp_4"/>
    <property type="match status" value="1"/>
</dbReference>
<evidence type="ECO:0000256" key="7">
    <source>
        <dbReference type="ARBA" id="ARBA00023242"/>
    </source>
</evidence>
<dbReference type="InterPro" id="IPR045249">
    <property type="entry name" value="HARBI1-like"/>
</dbReference>
<evidence type="ECO:0000256" key="1">
    <source>
        <dbReference type="ARBA" id="ARBA00001968"/>
    </source>
</evidence>
<dbReference type="GO" id="GO:0046872">
    <property type="term" value="F:metal ion binding"/>
    <property type="evidence" value="ECO:0007669"/>
    <property type="project" value="UniProtKB-KW"/>
</dbReference>
<dbReference type="AlphaFoldDB" id="A0A8C6SHY5"/>
<evidence type="ECO:0000256" key="4">
    <source>
        <dbReference type="ARBA" id="ARBA00022722"/>
    </source>
</evidence>
<protein>
    <recommendedName>
        <fullName evidence="8">DDE Tnp4 domain-containing protein</fullName>
    </recommendedName>
</protein>
<keyword evidence="7" id="KW-0539">Nucleus</keyword>
<accession>A0A8C6SHY5</accession>
<sequence length="229" mass="25748">MSAEKMEELLSIIGPDLRRQCTTYRAAIEPKQRLAVGLRYLASGDSFVSLAFSYRLGETTVRNSVYMVSKAIERIMMAQYLPPPTEDTWREVAQRFWEKWNFPNCLGALDGKHVVIEKPPRSGSLYFNYKKTFSTVLMALVDADYRFLVINVGDYGRSSDGGIYAGSALGIGMEHGTLHVPPNAPLPGEATGKRMPHVIVADAAFPLKNYLMRPYPGALLDREKRIYNY</sequence>
<dbReference type="Proteomes" id="UP000694523">
    <property type="component" value="Unplaced"/>
</dbReference>
<organism evidence="9 10">
    <name type="scientific">Neogobius melanostomus</name>
    <name type="common">round goby</name>
    <dbReference type="NCBI Taxonomy" id="47308"/>
    <lineage>
        <taxon>Eukaryota</taxon>
        <taxon>Metazoa</taxon>
        <taxon>Chordata</taxon>
        <taxon>Craniata</taxon>
        <taxon>Vertebrata</taxon>
        <taxon>Euteleostomi</taxon>
        <taxon>Actinopterygii</taxon>
        <taxon>Neopterygii</taxon>
        <taxon>Teleostei</taxon>
        <taxon>Neoteleostei</taxon>
        <taxon>Acanthomorphata</taxon>
        <taxon>Gobiaria</taxon>
        <taxon>Gobiiformes</taxon>
        <taxon>Gobioidei</taxon>
        <taxon>Gobiidae</taxon>
        <taxon>Benthophilinae</taxon>
        <taxon>Neogobiini</taxon>
        <taxon>Neogobius</taxon>
    </lineage>
</organism>
<dbReference type="GO" id="GO:0004518">
    <property type="term" value="F:nuclease activity"/>
    <property type="evidence" value="ECO:0007669"/>
    <property type="project" value="UniProtKB-KW"/>
</dbReference>
<name>A0A8C6SHY5_9GOBI</name>
<dbReference type="InterPro" id="IPR027806">
    <property type="entry name" value="HARBI1_dom"/>
</dbReference>
<dbReference type="GO" id="GO:0016787">
    <property type="term" value="F:hydrolase activity"/>
    <property type="evidence" value="ECO:0007669"/>
    <property type="project" value="UniProtKB-KW"/>
</dbReference>
<dbReference type="GO" id="GO:0005634">
    <property type="term" value="C:nucleus"/>
    <property type="evidence" value="ECO:0007669"/>
    <property type="project" value="UniProtKB-SubCell"/>
</dbReference>
<reference evidence="9" key="1">
    <citation type="submission" date="2025-08" db="UniProtKB">
        <authorList>
            <consortium name="Ensembl"/>
        </authorList>
    </citation>
    <scope>IDENTIFICATION</scope>
</reference>
<evidence type="ECO:0000313" key="10">
    <source>
        <dbReference type="Proteomes" id="UP000694523"/>
    </source>
</evidence>
<evidence type="ECO:0000256" key="2">
    <source>
        <dbReference type="ARBA" id="ARBA00004123"/>
    </source>
</evidence>
<proteinExistence type="inferred from homology"/>
<evidence type="ECO:0000259" key="8">
    <source>
        <dbReference type="Pfam" id="PF13359"/>
    </source>
</evidence>
<dbReference type="PANTHER" id="PTHR22930:SF269">
    <property type="entry name" value="NUCLEASE HARBI1-LIKE PROTEIN"/>
    <property type="match status" value="1"/>
</dbReference>
<dbReference type="Ensembl" id="ENSNMLT00000007461.1">
    <property type="protein sequence ID" value="ENSNMLP00000006533.1"/>
    <property type="gene ID" value="ENSNMLG00000004730.1"/>
</dbReference>
<feature type="domain" description="DDE Tnp4" evidence="8">
    <location>
        <begin position="109"/>
        <end position="229"/>
    </location>
</feature>
<comment type="subcellular location">
    <subcellularLocation>
        <location evidence="2">Nucleus</location>
    </subcellularLocation>
</comment>
<evidence type="ECO:0000313" key="9">
    <source>
        <dbReference type="Ensembl" id="ENSNMLP00000006533.1"/>
    </source>
</evidence>
<keyword evidence="4" id="KW-0540">Nuclease</keyword>